<dbReference type="InterPro" id="IPR009078">
    <property type="entry name" value="Ferritin-like_SF"/>
</dbReference>
<reference evidence="3" key="2">
    <citation type="submission" date="2012-01" db="EMBL/GenBank/DDBJ databases">
        <title>Noncontiguous Finished sequence of chromosome of Saccharomonospora glauca K62.</title>
        <authorList>
            <consortium name="US DOE Joint Genome Institute"/>
            <person name="Lucas S."/>
            <person name="Han J."/>
            <person name="Lapidus A."/>
            <person name="Cheng J.-F."/>
            <person name="Goodwin L."/>
            <person name="Pitluck S."/>
            <person name="Peters L."/>
            <person name="Mikhailova N."/>
            <person name="Held B."/>
            <person name="Detter J.C."/>
            <person name="Han C."/>
            <person name="Tapia R."/>
            <person name="Land M."/>
            <person name="Hauser L."/>
            <person name="Kyrpides N."/>
            <person name="Ivanova N."/>
            <person name="Pagani I."/>
            <person name="Brambilla E.-M."/>
            <person name="Klenk H.-P."/>
            <person name="Woyke T."/>
        </authorList>
    </citation>
    <scope>NUCLEOTIDE SEQUENCE [LARGE SCALE GENOMIC DNA]</scope>
    <source>
        <strain evidence="3">K62</strain>
    </source>
</reference>
<evidence type="ECO:0000313" key="3">
    <source>
        <dbReference type="Proteomes" id="UP000005087"/>
    </source>
</evidence>
<dbReference type="InterPro" id="IPR052698">
    <property type="entry name" value="MoCofactor_Util/Proc"/>
</dbReference>
<dbReference type="SUPFAM" id="SSF47240">
    <property type="entry name" value="Ferritin-like"/>
    <property type="match status" value="1"/>
</dbReference>
<dbReference type="RefSeq" id="WP_005461557.1">
    <property type="nucleotide sequence ID" value="NZ_CM001484.1"/>
</dbReference>
<dbReference type="Proteomes" id="UP000005087">
    <property type="component" value="Chromosome"/>
</dbReference>
<dbReference type="PANTHER" id="PTHR30388">
    <property type="entry name" value="ALDEHYDE OXIDOREDUCTASE MOLYBDENUM COFACTOR ASSEMBLY PROTEIN"/>
    <property type="match status" value="1"/>
</dbReference>
<dbReference type="Pfam" id="PF02625">
    <property type="entry name" value="XdhC_CoxI"/>
    <property type="match status" value="1"/>
</dbReference>
<gene>
    <name evidence="2" type="ORF">SacglDRAFT_00577</name>
</gene>
<dbReference type="InterPro" id="IPR007029">
    <property type="entry name" value="YHS_dom"/>
</dbReference>
<dbReference type="OrthoDB" id="5242066at2"/>
<dbReference type="InterPro" id="IPR027051">
    <property type="entry name" value="XdhC_Rossmann_dom"/>
</dbReference>
<feature type="domain" description="C2H2-type" evidence="1">
    <location>
        <begin position="288"/>
        <end position="310"/>
    </location>
</feature>
<dbReference type="GO" id="GO:0016491">
    <property type="term" value="F:oxidoreductase activity"/>
    <property type="evidence" value="ECO:0007669"/>
    <property type="project" value="InterPro"/>
</dbReference>
<proteinExistence type="predicted"/>
<dbReference type="InterPro" id="IPR013087">
    <property type="entry name" value="Znf_C2H2_type"/>
</dbReference>
<evidence type="ECO:0000259" key="1">
    <source>
        <dbReference type="PROSITE" id="PS00028"/>
    </source>
</evidence>
<dbReference type="InterPro" id="IPR003777">
    <property type="entry name" value="XdhC_CoxI"/>
</dbReference>
<dbReference type="InterPro" id="IPR011017">
    <property type="entry name" value="TRASH_dom"/>
</dbReference>
<protein>
    <submittedName>
        <fullName evidence="2">Xanthine and CO dehydrogenases maturation factor, XdhC/CoxF family</fullName>
    </submittedName>
</protein>
<evidence type="ECO:0000313" key="2">
    <source>
        <dbReference type="EMBL" id="EIE97528.1"/>
    </source>
</evidence>
<accession>I1CXV4</accession>
<keyword evidence="3" id="KW-1185">Reference proteome</keyword>
<dbReference type="Pfam" id="PF13478">
    <property type="entry name" value="XdhC_C"/>
    <property type="match status" value="1"/>
</dbReference>
<dbReference type="PANTHER" id="PTHR30388:SF4">
    <property type="entry name" value="MOLYBDENUM COFACTOR INSERTION CHAPERONE PAOD"/>
    <property type="match status" value="1"/>
</dbReference>
<reference evidence="2 3" key="1">
    <citation type="submission" date="2011-09" db="EMBL/GenBank/DDBJ databases">
        <authorList>
            <consortium name="US DOE Joint Genome Institute (JGI-PGF)"/>
            <person name="Lucas S."/>
            <person name="Han J."/>
            <person name="Lapidus A."/>
            <person name="Cheng J.-F."/>
            <person name="Goodwin L."/>
            <person name="Pitluck S."/>
            <person name="Peters L."/>
            <person name="Land M.L."/>
            <person name="Hauser L."/>
            <person name="Brambilla E."/>
            <person name="Klenk H.-P."/>
            <person name="Woyke T.J."/>
        </authorList>
    </citation>
    <scope>NUCLEOTIDE SEQUENCE [LARGE SCALE GENOMIC DNA]</scope>
    <source>
        <strain evidence="2 3">K62</strain>
    </source>
</reference>
<dbReference type="eggNOG" id="COG1975">
    <property type="taxonomic scope" value="Bacteria"/>
</dbReference>
<dbReference type="Pfam" id="PF04945">
    <property type="entry name" value="YHS"/>
    <property type="match status" value="1"/>
</dbReference>
<organism evidence="2 3">
    <name type="scientific">Saccharomonospora glauca K62</name>
    <dbReference type="NCBI Taxonomy" id="928724"/>
    <lineage>
        <taxon>Bacteria</taxon>
        <taxon>Bacillati</taxon>
        <taxon>Actinomycetota</taxon>
        <taxon>Actinomycetes</taxon>
        <taxon>Pseudonocardiales</taxon>
        <taxon>Pseudonocardiaceae</taxon>
        <taxon>Saccharomonospora</taxon>
    </lineage>
</organism>
<dbReference type="STRING" id="928724.SacglDRAFT_00577"/>
<dbReference type="SMART" id="SM00746">
    <property type="entry name" value="TRASH"/>
    <property type="match status" value="1"/>
</dbReference>
<dbReference type="PROSITE" id="PS00028">
    <property type="entry name" value="ZINC_FINGER_C2H2_1"/>
    <property type="match status" value="1"/>
</dbReference>
<dbReference type="eggNOG" id="COG3350">
    <property type="taxonomic scope" value="Bacteria"/>
</dbReference>
<dbReference type="Gene3D" id="1.10.620.20">
    <property type="entry name" value="Ribonucleotide Reductase, subunit A"/>
    <property type="match status" value="1"/>
</dbReference>
<dbReference type="Gene3D" id="3.40.50.720">
    <property type="entry name" value="NAD(P)-binding Rossmann-like Domain"/>
    <property type="match status" value="1"/>
</dbReference>
<dbReference type="AlphaFoldDB" id="I1CXV4"/>
<dbReference type="InterPro" id="IPR012348">
    <property type="entry name" value="RNR-like"/>
</dbReference>
<dbReference type="HOGENOM" id="CLU_041115_0_0_11"/>
<sequence>MSGSWERALFAHAEELRDRRAPFVLATVVRARRPTSARPGDCALVLADGTVEGFVGGVCTESTVRLQGLRVLASGRPTMLRITPDAARVEQAEEEGLITVANPCLSGGAVDLFLEPQLPPPLVAVFGDSPIARALREVGETLGYDVRPCSADPEFPADTEAVVVASHGRDEQRVLTAALRAGVGYVGLVASPRRGRAVLADLGEPGIERVHTPAGLDIGARTPHEIALSVYAEVLAVRSERAAPPKAEGAAGEAGEVTEAIDPVCGMTVAVSPTTPQSGYEGRRYYFCCDGCAGAFDADPRRYIHGDVSHAP</sequence>
<dbReference type="EMBL" id="CM001484">
    <property type="protein sequence ID" value="EIE97528.1"/>
    <property type="molecule type" value="Genomic_DNA"/>
</dbReference>
<name>I1CXV4_9PSEU</name>